<dbReference type="InterPro" id="IPR013083">
    <property type="entry name" value="Znf_RING/FYVE/PHD"/>
</dbReference>
<gene>
    <name evidence="7" type="ORF">MNOR_LOCUS2300</name>
</gene>
<evidence type="ECO:0000256" key="1">
    <source>
        <dbReference type="ARBA" id="ARBA00022723"/>
    </source>
</evidence>
<name>A0AAV2PME7_MEGNR</name>
<sequence length="239" mass="26638">MSRGTSCTICFEQFHESSCTTPVMLSCGHSFCRGCLTNMSTPTLCPICRIQHRGPHPALLPTNYGLLGLASYIMGKLTDGIHETLLDITALLSSLERLLYPWESENHLLRYISFSIENCSWSHHEAHRPGLIVTNINLPPEEVSQPVYLHPPTIPQQANDDFSEQGLIRVNPGVEPAINNSLIYSLTVGVTLCIYFTVMIIVGALYTNHFPEEPSLPIWLIIEGILGMLFLIQAAHFYS</sequence>
<evidence type="ECO:0000259" key="6">
    <source>
        <dbReference type="PROSITE" id="PS50089"/>
    </source>
</evidence>
<evidence type="ECO:0000256" key="3">
    <source>
        <dbReference type="ARBA" id="ARBA00022833"/>
    </source>
</evidence>
<feature type="domain" description="RING-type" evidence="6">
    <location>
        <begin position="7"/>
        <end position="49"/>
    </location>
</feature>
<proteinExistence type="predicted"/>
<evidence type="ECO:0000313" key="8">
    <source>
        <dbReference type="Proteomes" id="UP001497623"/>
    </source>
</evidence>
<dbReference type="SUPFAM" id="SSF57850">
    <property type="entry name" value="RING/U-box"/>
    <property type="match status" value="1"/>
</dbReference>
<organism evidence="7 8">
    <name type="scientific">Meganyctiphanes norvegica</name>
    <name type="common">Northern krill</name>
    <name type="synonym">Thysanopoda norvegica</name>
    <dbReference type="NCBI Taxonomy" id="48144"/>
    <lineage>
        <taxon>Eukaryota</taxon>
        <taxon>Metazoa</taxon>
        <taxon>Ecdysozoa</taxon>
        <taxon>Arthropoda</taxon>
        <taxon>Crustacea</taxon>
        <taxon>Multicrustacea</taxon>
        <taxon>Malacostraca</taxon>
        <taxon>Eumalacostraca</taxon>
        <taxon>Eucarida</taxon>
        <taxon>Euphausiacea</taxon>
        <taxon>Euphausiidae</taxon>
        <taxon>Meganyctiphanes</taxon>
    </lineage>
</organism>
<keyword evidence="5" id="KW-1133">Transmembrane helix</keyword>
<protein>
    <recommendedName>
        <fullName evidence="6">RING-type domain-containing protein</fullName>
    </recommendedName>
</protein>
<dbReference type="PROSITE" id="PS51257">
    <property type="entry name" value="PROKAR_LIPOPROTEIN"/>
    <property type="match status" value="1"/>
</dbReference>
<keyword evidence="2 4" id="KW-0863">Zinc-finger</keyword>
<dbReference type="InterPro" id="IPR017907">
    <property type="entry name" value="Znf_RING_CS"/>
</dbReference>
<dbReference type="GO" id="GO:0008270">
    <property type="term" value="F:zinc ion binding"/>
    <property type="evidence" value="ECO:0007669"/>
    <property type="project" value="UniProtKB-KW"/>
</dbReference>
<evidence type="ECO:0000256" key="2">
    <source>
        <dbReference type="ARBA" id="ARBA00022771"/>
    </source>
</evidence>
<feature type="non-terminal residue" evidence="7">
    <location>
        <position position="239"/>
    </location>
</feature>
<dbReference type="PROSITE" id="PS00518">
    <property type="entry name" value="ZF_RING_1"/>
    <property type="match status" value="1"/>
</dbReference>
<feature type="transmembrane region" description="Helical" evidence="5">
    <location>
        <begin position="218"/>
        <end position="238"/>
    </location>
</feature>
<dbReference type="EMBL" id="CAXKWB010000689">
    <property type="protein sequence ID" value="CAL4061848.1"/>
    <property type="molecule type" value="Genomic_DNA"/>
</dbReference>
<reference evidence="7 8" key="1">
    <citation type="submission" date="2024-05" db="EMBL/GenBank/DDBJ databases">
        <authorList>
            <person name="Wallberg A."/>
        </authorList>
    </citation>
    <scope>NUCLEOTIDE SEQUENCE [LARGE SCALE GENOMIC DNA]</scope>
</reference>
<keyword evidence="1" id="KW-0479">Metal-binding</keyword>
<keyword evidence="5" id="KW-0812">Transmembrane</keyword>
<dbReference type="PROSITE" id="PS50089">
    <property type="entry name" value="ZF_RING_2"/>
    <property type="match status" value="1"/>
</dbReference>
<dbReference type="Gene3D" id="3.30.40.10">
    <property type="entry name" value="Zinc/RING finger domain, C3HC4 (zinc finger)"/>
    <property type="match status" value="1"/>
</dbReference>
<dbReference type="InterPro" id="IPR001841">
    <property type="entry name" value="Znf_RING"/>
</dbReference>
<dbReference type="SMART" id="SM00184">
    <property type="entry name" value="RING"/>
    <property type="match status" value="1"/>
</dbReference>
<comment type="caution">
    <text evidence="7">The sequence shown here is derived from an EMBL/GenBank/DDBJ whole genome shotgun (WGS) entry which is preliminary data.</text>
</comment>
<evidence type="ECO:0000256" key="4">
    <source>
        <dbReference type="PROSITE-ProRule" id="PRU00175"/>
    </source>
</evidence>
<accession>A0AAV2PME7</accession>
<keyword evidence="5" id="KW-0472">Membrane</keyword>
<keyword evidence="8" id="KW-1185">Reference proteome</keyword>
<dbReference type="InterPro" id="IPR052667">
    <property type="entry name" value="E3_ubiquitin-ligase_RING"/>
</dbReference>
<evidence type="ECO:0000256" key="5">
    <source>
        <dbReference type="SAM" id="Phobius"/>
    </source>
</evidence>
<feature type="transmembrane region" description="Helical" evidence="5">
    <location>
        <begin position="182"/>
        <end position="206"/>
    </location>
</feature>
<dbReference type="PANTHER" id="PTHR47156">
    <property type="entry name" value="PROTEIN CBG20824"/>
    <property type="match status" value="1"/>
</dbReference>
<dbReference type="Proteomes" id="UP001497623">
    <property type="component" value="Unassembled WGS sequence"/>
</dbReference>
<keyword evidence="3" id="KW-0862">Zinc</keyword>
<evidence type="ECO:0000313" key="7">
    <source>
        <dbReference type="EMBL" id="CAL4061848.1"/>
    </source>
</evidence>
<dbReference type="Pfam" id="PF14634">
    <property type="entry name" value="zf-RING_5"/>
    <property type="match status" value="1"/>
</dbReference>
<dbReference type="AlphaFoldDB" id="A0AAV2PME7"/>
<dbReference type="PANTHER" id="PTHR47156:SF10">
    <property type="entry name" value="E3 UBIQUITIN-PROTEIN LIGASE TRIM-21-RELATED"/>
    <property type="match status" value="1"/>
</dbReference>